<dbReference type="Pfam" id="PF00650">
    <property type="entry name" value="CRAL_TRIO"/>
    <property type="match status" value="1"/>
</dbReference>
<dbReference type="InterPro" id="IPR036865">
    <property type="entry name" value="CRAL-TRIO_dom_sf"/>
</dbReference>
<feature type="domain" description="CRAL-TRIO" evidence="2">
    <location>
        <begin position="96"/>
        <end position="278"/>
    </location>
</feature>
<keyword evidence="1" id="KW-0812">Transmembrane</keyword>
<evidence type="ECO:0000259" key="2">
    <source>
        <dbReference type="PROSITE" id="PS50191"/>
    </source>
</evidence>
<dbReference type="SUPFAM" id="SSF52087">
    <property type="entry name" value="CRAL/TRIO domain"/>
    <property type="match status" value="1"/>
</dbReference>
<dbReference type="SMART" id="SM00516">
    <property type="entry name" value="SEC14"/>
    <property type="match status" value="1"/>
</dbReference>
<comment type="caution">
    <text evidence="3">The sequence shown here is derived from an EMBL/GenBank/DDBJ whole genome shotgun (WGS) entry which is preliminary data.</text>
</comment>
<dbReference type="EMBL" id="JAIXMP010000006">
    <property type="protein sequence ID" value="KAI9271780.1"/>
    <property type="molecule type" value="Genomic_DNA"/>
</dbReference>
<feature type="transmembrane region" description="Helical" evidence="1">
    <location>
        <begin position="587"/>
        <end position="609"/>
    </location>
</feature>
<dbReference type="InterPro" id="IPR036273">
    <property type="entry name" value="CRAL/TRIO_N_dom_sf"/>
</dbReference>
<dbReference type="CDD" id="cd00170">
    <property type="entry name" value="SEC14"/>
    <property type="match status" value="1"/>
</dbReference>
<evidence type="ECO:0000313" key="4">
    <source>
        <dbReference type="Proteomes" id="UP001209540"/>
    </source>
</evidence>
<dbReference type="PANTHER" id="PTHR46590">
    <property type="entry name" value="PHOSPHATIDYLINOSITOL TRANSFER PROTEIN CSR1-RELATED"/>
    <property type="match status" value="1"/>
</dbReference>
<evidence type="ECO:0000313" key="3">
    <source>
        <dbReference type="EMBL" id="KAI9271780.1"/>
    </source>
</evidence>
<reference evidence="3" key="2">
    <citation type="submission" date="2023-02" db="EMBL/GenBank/DDBJ databases">
        <authorList>
            <consortium name="DOE Joint Genome Institute"/>
            <person name="Mondo S.J."/>
            <person name="Chang Y."/>
            <person name="Wang Y."/>
            <person name="Ahrendt S."/>
            <person name="Andreopoulos W."/>
            <person name="Barry K."/>
            <person name="Beard J."/>
            <person name="Benny G.L."/>
            <person name="Blankenship S."/>
            <person name="Bonito G."/>
            <person name="Cuomo C."/>
            <person name="Desiro A."/>
            <person name="Gervers K.A."/>
            <person name="Hundley H."/>
            <person name="Kuo A."/>
            <person name="LaButti K."/>
            <person name="Lang B.F."/>
            <person name="Lipzen A."/>
            <person name="O'Donnell K."/>
            <person name="Pangilinan J."/>
            <person name="Reynolds N."/>
            <person name="Sandor L."/>
            <person name="Smith M.W."/>
            <person name="Tsang A."/>
            <person name="Grigoriev I.V."/>
            <person name="Stajich J.E."/>
            <person name="Spatafora J.W."/>
        </authorList>
    </citation>
    <scope>NUCLEOTIDE SEQUENCE</scope>
    <source>
        <strain evidence="3">RSA 2281</strain>
    </source>
</reference>
<dbReference type="PROSITE" id="PS50191">
    <property type="entry name" value="CRAL_TRIO"/>
    <property type="match status" value="1"/>
</dbReference>
<dbReference type="Proteomes" id="UP001209540">
    <property type="component" value="Unassembled WGS sequence"/>
</dbReference>
<keyword evidence="1" id="KW-1133">Transmembrane helix</keyword>
<name>A0AAD5PIS2_9FUNG</name>
<evidence type="ECO:0000256" key="1">
    <source>
        <dbReference type="SAM" id="Phobius"/>
    </source>
</evidence>
<dbReference type="InterPro" id="IPR001251">
    <property type="entry name" value="CRAL-TRIO_dom"/>
</dbReference>
<accession>A0AAD5PIS2</accession>
<organism evidence="3 4">
    <name type="scientific">Phascolomyces articulosus</name>
    <dbReference type="NCBI Taxonomy" id="60185"/>
    <lineage>
        <taxon>Eukaryota</taxon>
        <taxon>Fungi</taxon>
        <taxon>Fungi incertae sedis</taxon>
        <taxon>Mucoromycota</taxon>
        <taxon>Mucoromycotina</taxon>
        <taxon>Mucoromycetes</taxon>
        <taxon>Mucorales</taxon>
        <taxon>Lichtheimiaceae</taxon>
        <taxon>Phascolomyces</taxon>
    </lineage>
</organism>
<dbReference type="SUPFAM" id="SSF46938">
    <property type="entry name" value="CRAL/TRIO N-terminal domain"/>
    <property type="match status" value="1"/>
</dbReference>
<reference evidence="3" key="1">
    <citation type="journal article" date="2022" name="IScience">
        <title>Evolution of zygomycete secretomes and the origins of terrestrial fungal ecologies.</title>
        <authorList>
            <person name="Chang Y."/>
            <person name="Wang Y."/>
            <person name="Mondo S."/>
            <person name="Ahrendt S."/>
            <person name="Andreopoulos W."/>
            <person name="Barry K."/>
            <person name="Beard J."/>
            <person name="Benny G.L."/>
            <person name="Blankenship S."/>
            <person name="Bonito G."/>
            <person name="Cuomo C."/>
            <person name="Desiro A."/>
            <person name="Gervers K.A."/>
            <person name="Hundley H."/>
            <person name="Kuo A."/>
            <person name="LaButti K."/>
            <person name="Lang B.F."/>
            <person name="Lipzen A."/>
            <person name="O'Donnell K."/>
            <person name="Pangilinan J."/>
            <person name="Reynolds N."/>
            <person name="Sandor L."/>
            <person name="Smith M.E."/>
            <person name="Tsang A."/>
            <person name="Grigoriev I.V."/>
            <person name="Stajich J.E."/>
            <person name="Spatafora J.W."/>
        </authorList>
    </citation>
    <scope>NUCLEOTIDE SEQUENCE</scope>
    <source>
        <strain evidence="3">RSA 2281</strain>
    </source>
</reference>
<dbReference type="PANTHER" id="PTHR46590:SF4">
    <property type="entry name" value="CRAL-TRIO DOMAIN-CONTAINING PROTEIN"/>
    <property type="match status" value="1"/>
</dbReference>
<dbReference type="AlphaFoldDB" id="A0AAD5PIS2"/>
<dbReference type="Gene3D" id="3.40.525.10">
    <property type="entry name" value="CRAL-TRIO lipid binding domain"/>
    <property type="match status" value="1"/>
</dbReference>
<gene>
    <name evidence="3" type="ORF">BDA99DRAFT_556993</name>
</gene>
<feature type="transmembrane region" description="Helical" evidence="1">
    <location>
        <begin position="548"/>
        <end position="567"/>
    </location>
</feature>
<protein>
    <recommendedName>
        <fullName evidence="2">CRAL-TRIO domain-containing protein</fullName>
    </recommendedName>
</protein>
<keyword evidence="1" id="KW-0472">Membrane</keyword>
<dbReference type="InterPro" id="IPR052432">
    <property type="entry name" value="PITP/CRAL-TRIO"/>
</dbReference>
<proteinExistence type="predicted"/>
<keyword evidence="4" id="KW-1185">Reference proteome</keyword>
<sequence length="623" mass="71564">MLKILREKAVLLDSQYTQHEQDISRLTERLNRDVELLGFSTPDLHDAKAYLKDDVTVFRYLRDSDFDETKAHERLLDTIRWRQEQGVARMTVDSVASEFFDGGGFAIFHKQDKLGRPVAMARMRYFPQFQDKSKSLTDFIRPYACLMMEIIRKEMLDITCRNRNKMMEERGKEYNKSCVLVSQMAVIIDIGKAPFIPIDANLVKTIMELMDRRFPGFIGSIYVMNFGWMYQGIWQMVKYLLSDEARSRISFPSSQEVLEIVSKENLLAELGGDDDYEWTLDTDPILKKYGMGVMEEEEEEQMISIVSDEEVENGIPSSFQDAYEEPMIASTRISRSTSFSSVDFFDASESLVSDNFSVPSAYATPGYVTPMIVAKPSELAQSLWLPVSSSTSSSSNHGQRSNTFYSWTGLHMGATFLTSFMGGGRGTTGSMHYAYQQEQQQQERSMFTNYSNDTGINGFALMDRLNTLQQEQQQEQDDKMYMLLEEGDEEIMDLHYQEEQQQHTPHFPHLLPPDVPQSAYALAPVRMQLQRIEHRFIRLTRRIFRLSFAYKGAIYWVIFYIFLRGPVEHALRRSLATVLKAPQRLSYTTIGITAAVAAVIGSSVTASVSNHRQDGNGRRRQRR</sequence>